<reference evidence="1" key="1">
    <citation type="thesis" date="2020" institute="ProQuest LLC" country="789 East Eisenhower Parkway, Ann Arbor, MI, USA">
        <title>Comparative Genomics and Chromosome Evolution.</title>
        <authorList>
            <person name="Mudd A.B."/>
        </authorList>
    </citation>
    <scope>NUCLEOTIDE SEQUENCE</scope>
    <source>
        <strain evidence="1">Female2</strain>
        <tissue evidence="1">Blood</tissue>
    </source>
</reference>
<proteinExistence type="predicted"/>
<sequence>MCRIDIPVHTIFFTFSESFLFTKNNIVTNTLLYFPSNLQYFLFDFLYRTIIQLHNLSHLLGMYTMCCCCSDFLVQEIKTIQNKAEIQNNRNRFNPLRDLKKTCINYCYKKNERIVSEEATKVMNIAYLEGDSCAYFVCFI</sequence>
<gene>
    <name evidence="1" type="ORF">GDO86_001431</name>
</gene>
<evidence type="ECO:0000313" key="1">
    <source>
        <dbReference type="EMBL" id="KAG8455232.1"/>
    </source>
</evidence>
<keyword evidence="2" id="KW-1185">Reference proteome</keyword>
<name>A0A8T2KFU1_9PIPI</name>
<comment type="caution">
    <text evidence="1">The sequence shown here is derived from an EMBL/GenBank/DDBJ whole genome shotgun (WGS) entry which is preliminary data.</text>
</comment>
<organism evidence="1 2">
    <name type="scientific">Hymenochirus boettgeri</name>
    <name type="common">Congo dwarf clawed frog</name>
    <dbReference type="NCBI Taxonomy" id="247094"/>
    <lineage>
        <taxon>Eukaryota</taxon>
        <taxon>Metazoa</taxon>
        <taxon>Chordata</taxon>
        <taxon>Craniata</taxon>
        <taxon>Vertebrata</taxon>
        <taxon>Euteleostomi</taxon>
        <taxon>Amphibia</taxon>
        <taxon>Batrachia</taxon>
        <taxon>Anura</taxon>
        <taxon>Pipoidea</taxon>
        <taxon>Pipidae</taxon>
        <taxon>Pipinae</taxon>
        <taxon>Hymenochirus</taxon>
    </lineage>
</organism>
<dbReference type="Proteomes" id="UP000812440">
    <property type="component" value="Chromosome 1"/>
</dbReference>
<evidence type="ECO:0000313" key="2">
    <source>
        <dbReference type="Proteomes" id="UP000812440"/>
    </source>
</evidence>
<dbReference type="EMBL" id="JAACNH010000001">
    <property type="protein sequence ID" value="KAG8455232.1"/>
    <property type="molecule type" value="Genomic_DNA"/>
</dbReference>
<dbReference type="AlphaFoldDB" id="A0A8T2KFU1"/>
<accession>A0A8T2KFU1</accession>
<protein>
    <submittedName>
        <fullName evidence="1">Uncharacterized protein</fullName>
    </submittedName>
</protein>